<dbReference type="RefSeq" id="WP_207246684.1">
    <property type="nucleotide sequence ID" value="NZ_JAFMOF010000001.1"/>
</dbReference>
<protein>
    <submittedName>
        <fullName evidence="1">Uncharacterized protein</fullName>
    </submittedName>
</protein>
<evidence type="ECO:0000313" key="1">
    <source>
        <dbReference type="EMBL" id="MBO0651990.1"/>
    </source>
</evidence>
<proteinExistence type="predicted"/>
<keyword evidence="2" id="KW-1185">Reference proteome</keyword>
<gene>
    <name evidence="1" type="ORF">J1792_04005</name>
</gene>
<organism evidence="1 2">
    <name type="scientific">Streptomyces triculaminicus</name>
    <dbReference type="NCBI Taxonomy" id="2816232"/>
    <lineage>
        <taxon>Bacteria</taxon>
        <taxon>Bacillati</taxon>
        <taxon>Actinomycetota</taxon>
        <taxon>Actinomycetes</taxon>
        <taxon>Kitasatosporales</taxon>
        <taxon>Streptomycetaceae</taxon>
        <taxon>Streptomyces</taxon>
    </lineage>
</organism>
<sequence length="61" mass="6807">MRRRPRAAVESARWFQSGPGRRAGYLVRRAAAENGRLGLGLGVRLRLVRGWAAAWGWGWGC</sequence>
<name>A0A939JP94_9ACTN</name>
<evidence type="ECO:0000313" key="2">
    <source>
        <dbReference type="Proteomes" id="UP000664781"/>
    </source>
</evidence>
<dbReference type="AlphaFoldDB" id="A0A939JP94"/>
<dbReference type="EMBL" id="JAFMOF010000001">
    <property type="protein sequence ID" value="MBO0651990.1"/>
    <property type="molecule type" value="Genomic_DNA"/>
</dbReference>
<accession>A0A939JP94</accession>
<dbReference type="Proteomes" id="UP000664781">
    <property type="component" value="Unassembled WGS sequence"/>
</dbReference>
<reference evidence="1" key="1">
    <citation type="submission" date="2021-03" db="EMBL/GenBank/DDBJ databases">
        <title>Streptomyces strains.</title>
        <authorList>
            <person name="Lund M.B."/>
            <person name="Toerring T."/>
        </authorList>
    </citation>
    <scope>NUCLEOTIDE SEQUENCE</scope>
    <source>
        <strain evidence="1">JCM 4242</strain>
    </source>
</reference>
<comment type="caution">
    <text evidence="1">The sequence shown here is derived from an EMBL/GenBank/DDBJ whole genome shotgun (WGS) entry which is preliminary data.</text>
</comment>